<organism evidence="2 3">
    <name type="scientific">Postia placenta MAD-698-R-SB12</name>
    <dbReference type="NCBI Taxonomy" id="670580"/>
    <lineage>
        <taxon>Eukaryota</taxon>
        <taxon>Fungi</taxon>
        <taxon>Dikarya</taxon>
        <taxon>Basidiomycota</taxon>
        <taxon>Agaricomycotina</taxon>
        <taxon>Agaricomycetes</taxon>
        <taxon>Polyporales</taxon>
        <taxon>Adustoporiaceae</taxon>
        <taxon>Rhodonia</taxon>
    </lineage>
</organism>
<feature type="compositionally biased region" description="Low complexity" evidence="1">
    <location>
        <begin position="261"/>
        <end position="285"/>
    </location>
</feature>
<feature type="region of interest" description="Disordered" evidence="1">
    <location>
        <begin position="1"/>
        <end position="97"/>
    </location>
</feature>
<feature type="compositionally biased region" description="Polar residues" evidence="1">
    <location>
        <begin position="504"/>
        <end position="526"/>
    </location>
</feature>
<feature type="compositionally biased region" description="Polar residues" evidence="1">
    <location>
        <begin position="581"/>
        <end position="620"/>
    </location>
</feature>
<feature type="compositionally biased region" description="Basic and acidic residues" evidence="1">
    <location>
        <begin position="298"/>
        <end position="310"/>
    </location>
</feature>
<feature type="compositionally biased region" description="Polar residues" evidence="1">
    <location>
        <begin position="146"/>
        <end position="156"/>
    </location>
</feature>
<feature type="compositionally biased region" description="Polar residues" evidence="1">
    <location>
        <begin position="84"/>
        <end position="93"/>
    </location>
</feature>
<dbReference type="Proteomes" id="UP000194127">
    <property type="component" value="Unassembled WGS sequence"/>
</dbReference>
<keyword evidence="3" id="KW-1185">Reference proteome</keyword>
<feature type="region of interest" description="Disordered" evidence="1">
    <location>
        <begin position="371"/>
        <end position="670"/>
    </location>
</feature>
<feature type="compositionally biased region" description="Polar residues" evidence="1">
    <location>
        <begin position="549"/>
        <end position="562"/>
    </location>
</feature>
<feature type="compositionally biased region" description="Pro residues" evidence="1">
    <location>
        <begin position="48"/>
        <end position="61"/>
    </location>
</feature>
<gene>
    <name evidence="2" type="ORF">POSPLADRAFT_1042909</name>
</gene>
<feature type="compositionally biased region" description="Basic and acidic residues" evidence="1">
    <location>
        <begin position="217"/>
        <end position="226"/>
    </location>
</feature>
<evidence type="ECO:0008006" key="4">
    <source>
        <dbReference type="Google" id="ProtNLM"/>
    </source>
</evidence>
<dbReference type="RefSeq" id="XP_024344507.1">
    <property type="nucleotide sequence ID" value="XM_024478184.1"/>
</dbReference>
<dbReference type="AlphaFoldDB" id="A0A1X6NH63"/>
<feature type="compositionally biased region" description="Low complexity" evidence="1">
    <location>
        <begin position="126"/>
        <end position="138"/>
    </location>
</feature>
<feature type="compositionally biased region" description="Polar residues" evidence="1">
    <location>
        <begin position="429"/>
        <end position="443"/>
    </location>
</feature>
<feature type="compositionally biased region" description="Pro residues" evidence="1">
    <location>
        <begin position="385"/>
        <end position="408"/>
    </location>
</feature>
<feature type="compositionally biased region" description="Low complexity" evidence="1">
    <location>
        <begin position="567"/>
        <end position="580"/>
    </location>
</feature>
<dbReference type="PANTHER" id="PTHR37327:SF1">
    <property type="entry name" value="MICROTUBULE INTERACTING AND TRANSPORT DOMAIN-CONTAINING PROTEIN"/>
    <property type="match status" value="1"/>
</dbReference>
<feature type="compositionally biased region" description="Low complexity" evidence="1">
    <location>
        <begin position="20"/>
        <end position="36"/>
    </location>
</feature>
<feature type="region of interest" description="Disordered" evidence="1">
    <location>
        <begin position="217"/>
        <end position="316"/>
    </location>
</feature>
<dbReference type="OrthoDB" id="2245455at2759"/>
<protein>
    <recommendedName>
        <fullName evidence="4">MIT domain-containing protein</fullName>
    </recommendedName>
</protein>
<dbReference type="GeneID" id="36323134"/>
<evidence type="ECO:0000313" key="3">
    <source>
        <dbReference type="Proteomes" id="UP000194127"/>
    </source>
</evidence>
<name>A0A1X6NH63_9APHY</name>
<sequence length="946" mass="100273">MELDWQSPPIPIIHRSREWQSSQDSAGSSGAASTSAFITRRRSTVLHAPPPGPPPALPIPSVPALSPPAQYATYERASDMHDYQTGTSSQTHPYTRPAASASLAAVAAFSQARLAASSSPPPSAPSSPDHLSDSPPRSMLRARQAASPTEAASDQLLQPEPHRSETRPSSRRALTRALELAREAVRLDSTNDDPYGAVIAYGQSVALLSEVMERVMRGEDSTESHRRQNGRRRSVVAQEEEVRRLKSIHSPPSTYASSVISQSTTSTRPSTPSSTSPSTESSSDSLHVLPTSIRRRSRENLRHSSETARGDDEDAELDAAEAMGAALSTSTILPSAGRQPSATPITTVHPYASTSATPGVAVSLPNRTSAAPAVRLGRPRASSTLPPPAPPPTTLPPPAPSPTVPDIPVPVQSNTLRIPIPDTARGRGSSVSHSRTNSASRLASLQEEKSEDLLSPTNEIVPGPRYGDDGGRSKPRSQPNFDSVRPSPPLPPLPSSADSAITPRVSSSLSRTASEPATQSAGQYASQRPRGGSTFSTRSEMGPPASRSPLINTSPVNGTISQRRVKMSAPASSTMASSPTESNTSDASIPSMSRLNASTLPASTVSSLGINSRSRASSQPGRRPSIGASNSYFPPGATAMPNSAPVPRKASVPSRLNPNAPPHISINTALMSPPLGTASMAPLVPPPPIPHGNIPAAPLSPLPALAPPDPLRKPYHMMTLLRLTMTSKTGGYITRRLHVPQEVWSQGGVKLSNVPEKIRVVEVLLTALEEVQHWSAEYFGAGNVSSGMALGIGSIGRREGEAWAAKLEEFVGVCDSVVGNFGKKLSVGEGFVTKKSSGVATWGGRLTRQFDKITNGKNLDSPATYVQGLSRLFQQAQILDEHTKAAMSTPPAPLYAAFPADVRQAIEFKLRHASEFFARVVLTFVIQDMALLLDKYVKKCEKWLAE</sequence>
<evidence type="ECO:0000256" key="1">
    <source>
        <dbReference type="SAM" id="MobiDB-lite"/>
    </source>
</evidence>
<accession>A0A1X6NH63</accession>
<dbReference type="STRING" id="670580.A0A1X6NH63"/>
<reference evidence="2 3" key="1">
    <citation type="submission" date="2017-04" db="EMBL/GenBank/DDBJ databases">
        <title>Genome Sequence of the Model Brown-Rot Fungus Postia placenta SB12.</title>
        <authorList>
            <consortium name="DOE Joint Genome Institute"/>
            <person name="Gaskell J."/>
            <person name="Kersten P."/>
            <person name="Larrondo L.F."/>
            <person name="Canessa P."/>
            <person name="Martinez D."/>
            <person name="Hibbett D."/>
            <person name="Schmoll M."/>
            <person name="Kubicek C.P."/>
            <person name="Martinez A.T."/>
            <person name="Yadav J."/>
            <person name="Master E."/>
            <person name="Magnuson J.K."/>
            <person name="James T."/>
            <person name="Yaver D."/>
            <person name="Berka R."/>
            <person name="Labutti K."/>
            <person name="Lipzen A."/>
            <person name="Aerts A."/>
            <person name="Barry K."/>
            <person name="Henrissat B."/>
            <person name="Blanchette R."/>
            <person name="Grigoriev I."/>
            <person name="Cullen D."/>
        </authorList>
    </citation>
    <scope>NUCLEOTIDE SEQUENCE [LARGE SCALE GENOMIC DNA]</scope>
    <source>
        <strain evidence="2 3">MAD-698-R-SB12</strain>
    </source>
</reference>
<feature type="region of interest" description="Disordered" evidence="1">
    <location>
        <begin position="110"/>
        <end position="173"/>
    </location>
</feature>
<evidence type="ECO:0000313" key="2">
    <source>
        <dbReference type="EMBL" id="OSX67713.1"/>
    </source>
</evidence>
<dbReference type="EMBL" id="KZ110591">
    <property type="protein sequence ID" value="OSX67713.1"/>
    <property type="molecule type" value="Genomic_DNA"/>
</dbReference>
<dbReference type="PANTHER" id="PTHR37327">
    <property type="entry name" value="CHROMOSOME 1, WHOLE GENOME SHOTGUN SEQUENCE"/>
    <property type="match status" value="1"/>
</dbReference>
<proteinExistence type="predicted"/>
<feature type="region of interest" description="Disordered" evidence="1">
    <location>
        <begin position="330"/>
        <end position="350"/>
    </location>
</feature>
<feature type="compositionally biased region" description="Polar residues" evidence="1">
    <location>
        <begin position="250"/>
        <end position="260"/>
    </location>
</feature>